<evidence type="ECO:0000313" key="2">
    <source>
        <dbReference type="Proteomes" id="UP000199673"/>
    </source>
</evidence>
<evidence type="ECO:0000313" key="1">
    <source>
        <dbReference type="EMBL" id="SFU18690.1"/>
    </source>
</evidence>
<organism evidence="1 2">
    <name type="scientific">Algoriphagus locisalis</name>
    <dbReference type="NCBI Taxonomy" id="305507"/>
    <lineage>
        <taxon>Bacteria</taxon>
        <taxon>Pseudomonadati</taxon>
        <taxon>Bacteroidota</taxon>
        <taxon>Cytophagia</taxon>
        <taxon>Cytophagales</taxon>
        <taxon>Cyclobacteriaceae</taxon>
        <taxon>Algoriphagus</taxon>
    </lineage>
</organism>
<evidence type="ECO:0008006" key="3">
    <source>
        <dbReference type="Google" id="ProtNLM"/>
    </source>
</evidence>
<dbReference type="EMBL" id="FPBF01000010">
    <property type="protein sequence ID" value="SFU18690.1"/>
    <property type="molecule type" value="Genomic_DNA"/>
</dbReference>
<proteinExistence type="predicted"/>
<accession>A0A1I7E420</accession>
<dbReference type="OrthoDB" id="1092930at2"/>
<dbReference type="InterPro" id="IPR025366">
    <property type="entry name" value="DUF4270"/>
</dbReference>
<dbReference type="RefSeq" id="WP_091697984.1">
    <property type="nucleotide sequence ID" value="NZ_FPBF01000010.1"/>
</dbReference>
<dbReference type="Proteomes" id="UP000199673">
    <property type="component" value="Unassembled WGS sequence"/>
</dbReference>
<gene>
    <name evidence="1" type="ORF">SAMN04489724_0009</name>
</gene>
<reference evidence="2" key="1">
    <citation type="submission" date="2016-10" db="EMBL/GenBank/DDBJ databases">
        <authorList>
            <person name="Varghese N."/>
            <person name="Submissions S."/>
        </authorList>
    </citation>
    <scope>NUCLEOTIDE SEQUENCE [LARGE SCALE GENOMIC DNA]</scope>
    <source>
        <strain evidence="2">DSM 23445</strain>
    </source>
</reference>
<dbReference type="AlphaFoldDB" id="A0A1I7E420"/>
<name>A0A1I7E420_9BACT</name>
<sequence>MKSRITFCLFILILSSCYENSFLDEIPEVDLEDDFNIQKVEFTDISYSSYFQDSIVTSTKESFLLGNTIDPTRGEVKANPYFEFNIQSTSTGFDDETILDSVVFVLKIDNSHYDTLPEFDLHIYQLEERLAYQNDDDVFYDFESFPTNSVPLVSKRIQYIPFQDSIRITLPMEFGQDLFEKVRGSEKLFESNEDFLDYFPGFMLEVAGSSPLMLVSKESYISFYHKPPLELLEEDEEYQIPIGDASLGFSHIEVNRAGTPFSEAQDYVQFPASESQNMAIADELGYSAVRIDLGDLTYIEDVPHDLYISEANLYIPVKKGTYDGSLNQPLQQLDVYVIDKNNNTKSYLSQATLASFDEVFQEATYFIIPINDFVRSQISGSRQTDGLWLEVSPGSTFNMGYLVVGDNSSSYKSKLEITLIPLN</sequence>
<dbReference type="PROSITE" id="PS51257">
    <property type="entry name" value="PROKAR_LIPOPROTEIN"/>
    <property type="match status" value="1"/>
</dbReference>
<dbReference type="STRING" id="305507.SAMN04489724_0009"/>
<keyword evidence="2" id="KW-1185">Reference proteome</keyword>
<dbReference type="Pfam" id="PF14092">
    <property type="entry name" value="DUF4270"/>
    <property type="match status" value="1"/>
</dbReference>
<protein>
    <recommendedName>
        <fullName evidence="3">DUF4270 domain-containing protein</fullName>
    </recommendedName>
</protein>